<proteinExistence type="predicted"/>
<keyword evidence="2" id="KW-0694">RNA-binding</keyword>
<feature type="compositionally biased region" description="Acidic residues" evidence="4">
    <location>
        <begin position="432"/>
        <end position="441"/>
    </location>
</feature>
<organism evidence="6 7">
    <name type="scientific">Volvox africanus</name>
    <dbReference type="NCBI Taxonomy" id="51714"/>
    <lineage>
        <taxon>Eukaryota</taxon>
        <taxon>Viridiplantae</taxon>
        <taxon>Chlorophyta</taxon>
        <taxon>core chlorophytes</taxon>
        <taxon>Chlorophyceae</taxon>
        <taxon>CS clade</taxon>
        <taxon>Chlamydomonadales</taxon>
        <taxon>Volvocaceae</taxon>
        <taxon>Volvox</taxon>
    </lineage>
</organism>
<dbReference type="PROSITE" id="PS50302">
    <property type="entry name" value="PUM"/>
    <property type="match status" value="2"/>
</dbReference>
<feature type="repeat" description="Pumilio" evidence="3">
    <location>
        <begin position="110"/>
        <end position="145"/>
    </location>
</feature>
<accession>A0A8J4ASN8</accession>
<dbReference type="PANTHER" id="PTHR13389:SF0">
    <property type="entry name" value="PUMILIO HOMOLOG 3"/>
    <property type="match status" value="1"/>
</dbReference>
<dbReference type="SUPFAM" id="SSF48371">
    <property type="entry name" value="ARM repeat"/>
    <property type="match status" value="1"/>
</dbReference>
<dbReference type="EMBL" id="BNCO01000004">
    <property type="protein sequence ID" value="GIL46737.1"/>
    <property type="molecule type" value="Genomic_DNA"/>
</dbReference>
<comment type="caution">
    <text evidence="6">The sequence shown here is derived from an EMBL/GenBank/DDBJ whole genome shotgun (WGS) entry which is preliminary data.</text>
</comment>
<dbReference type="Proteomes" id="UP000747399">
    <property type="component" value="Unassembled WGS sequence"/>
</dbReference>
<dbReference type="PROSITE" id="PS50303">
    <property type="entry name" value="PUM_HD"/>
    <property type="match status" value="1"/>
</dbReference>
<keyword evidence="7" id="KW-1185">Reference proteome</keyword>
<evidence type="ECO:0000259" key="5">
    <source>
        <dbReference type="PROSITE" id="PS50303"/>
    </source>
</evidence>
<dbReference type="AlphaFoldDB" id="A0A8J4ASN8"/>
<dbReference type="InterPro" id="IPR001313">
    <property type="entry name" value="Pumilio_RNA-bd_rpt"/>
</dbReference>
<dbReference type="InterPro" id="IPR040059">
    <property type="entry name" value="PUM3"/>
</dbReference>
<dbReference type="PANTHER" id="PTHR13389">
    <property type="entry name" value="PUMILIO HOMOLOG 3"/>
    <property type="match status" value="1"/>
</dbReference>
<dbReference type="InterPro" id="IPR012959">
    <property type="entry name" value="CPL_dom"/>
</dbReference>
<dbReference type="InterPro" id="IPR016024">
    <property type="entry name" value="ARM-type_fold"/>
</dbReference>
<dbReference type="GO" id="GO:0006417">
    <property type="term" value="P:regulation of translation"/>
    <property type="evidence" value="ECO:0007669"/>
    <property type="project" value="TreeGrafter"/>
</dbReference>
<dbReference type="Pfam" id="PF08144">
    <property type="entry name" value="CPL"/>
    <property type="match status" value="1"/>
</dbReference>
<dbReference type="InterPro" id="IPR011989">
    <property type="entry name" value="ARM-like"/>
</dbReference>
<dbReference type="Gene3D" id="1.25.10.10">
    <property type="entry name" value="Leucine-rich Repeat Variant"/>
    <property type="match status" value="1"/>
</dbReference>
<feature type="domain" description="PUM-HD" evidence="5">
    <location>
        <begin position="82"/>
        <end position="437"/>
    </location>
</feature>
<dbReference type="Pfam" id="PF00806">
    <property type="entry name" value="PUF"/>
    <property type="match status" value="2"/>
</dbReference>
<feature type="repeat" description="Pumilio" evidence="3">
    <location>
        <begin position="146"/>
        <end position="181"/>
    </location>
</feature>
<dbReference type="GO" id="GO:0003729">
    <property type="term" value="F:mRNA binding"/>
    <property type="evidence" value="ECO:0007669"/>
    <property type="project" value="TreeGrafter"/>
</dbReference>
<name>A0A8J4ASN8_9CHLO</name>
<gene>
    <name evidence="6" type="ORF">Vafri_3642</name>
</gene>
<protein>
    <recommendedName>
        <fullName evidence="5">PUM-HD domain-containing protein</fullName>
    </recommendedName>
</protein>
<feature type="region of interest" description="Disordered" evidence="4">
    <location>
        <begin position="425"/>
        <end position="448"/>
    </location>
</feature>
<sequence>MVKDKSSGSAVRSVKASKPTKTPSNKRKDDGPPSAAPPAKRARNEKQSMDERGQKKLSTKDKRAVIREKKLLHKKNWNVIQDSVHLWEELRPKETPDAERRKLVSNILKKIKGKLLELSNHHTASRVIQFCVKYGSDLERRAVMDEVRANVVELSKSKYGHFLVRKLINTAKKDEVAGLVRLFRGQVAQLLRQPYGADVITDLYDVASSVDRNALCSEFYGKEFVLFDGLTGEAGRLYNLKQLMSTVPPAKQRAIIQHMTKSLAPIMEKALLHPPIVHRLVKEYLECATGLTVEESVETLSQTGEAVLRMVHTHEGAAAACMVLAYGTPRDRKRIVRAMKGHVGAMARDEWGHTVLCMALACVDDTALTSKILVPELKEVLPEGIQQATFVRVLQQLLSPNCRRHFPPAIYEVLHPQQRIVRGSSGKAVTDVDAEENEEVDFSAGGKDADDGDDLFTKKGGKEHAKRKRATVKKLEAVQVHQAPTDVGNGSGDEDAIKVDGMATERVLGASKKDAQVRRRELLGSGPKSLSAKLTEVVAAEASTLLRSPHGCELVVEVARGGETGLLFELEPEGVLAVHAAIVRDVARSLEDFASVASTEDSDLAGKGPSSEYEHVLLSYHSSRALRRLLLLAAEEHSAAAAASLAAELWAKALKGHCEQWVNTHAEKVLAALLHCGVQPVVAAVKRELKPLVKQPLEEWAGRFLMHRGKEGVDG</sequence>
<keyword evidence="1" id="KW-0677">Repeat</keyword>
<dbReference type="InterPro" id="IPR033133">
    <property type="entry name" value="PUM-HD"/>
</dbReference>
<evidence type="ECO:0000313" key="6">
    <source>
        <dbReference type="EMBL" id="GIL46737.1"/>
    </source>
</evidence>
<reference evidence="6" key="1">
    <citation type="journal article" date="2021" name="Proc. Natl. Acad. Sci. U.S.A.">
        <title>Three genomes in the algal genus Volvox reveal the fate of a haploid sex-determining region after a transition to homothallism.</title>
        <authorList>
            <person name="Yamamoto K."/>
            <person name="Hamaji T."/>
            <person name="Kawai-Toyooka H."/>
            <person name="Matsuzaki R."/>
            <person name="Takahashi F."/>
            <person name="Nishimura Y."/>
            <person name="Kawachi M."/>
            <person name="Noguchi H."/>
            <person name="Minakuchi Y."/>
            <person name="Umen J.G."/>
            <person name="Toyoda A."/>
            <person name="Nozaki H."/>
        </authorList>
    </citation>
    <scope>NUCLEOTIDE SEQUENCE</scope>
    <source>
        <strain evidence="6">NIES-3780</strain>
    </source>
</reference>
<evidence type="ECO:0000256" key="3">
    <source>
        <dbReference type="PROSITE-ProRule" id="PRU00317"/>
    </source>
</evidence>
<feature type="region of interest" description="Disordered" evidence="4">
    <location>
        <begin position="1"/>
        <end position="64"/>
    </location>
</feature>
<evidence type="ECO:0000313" key="7">
    <source>
        <dbReference type="Proteomes" id="UP000747399"/>
    </source>
</evidence>
<feature type="compositionally biased region" description="Basic and acidic residues" evidence="4">
    <location>
        <begin position="42"/>
        <end position="64"/>
    </location>
</feature>
<dbReference type="SMART" id="SM00025">
    <property type="entry name" value="Pumilio"/>
    <property type="match status" value="5"/>
</dbReference>
<evidence type="ECO:0000256" key="1">
    <source>
        <dbReference type="ARBA" id="ARBA00022737"/>
    </source>
</evidence>
<evidence type="ECO:0000256" key="2">
    <source>
        <dbReference type="ARBA" id="ARBA00022884"/>
    </source>
</evidence>
<dbReference type="GO" id="GO:0005730">
    <property type="term" value="C:nucleolus"/>
    <property type="evidence" value="ECO:0007669"/>
    <property type="project" value="TreeGrafter"/>
</dbReference>
<evidence type="ECO:0000256" key="4">
    <source>
        <dbReference type="SAM" id="MobiDB-lite"/>
    </source>
</evidence>